<gene>
    <name evidence="1" type="ORF">M6B38_332545</name>
</gene>
<protein>
    <submittedName>
        <fullName evidence="1">Uncharacterized protein</fullName>
    </submittedName>
</protein>
<accession>A0AAX6H4S0</accession>
<reference evidence="1" key="2">
    <citation type="submission" date="2023-04" db="EMBL/GenBank/DDBJ databases">
        <authorList>
            <person name="Bruccoleri R.E."/>
            <person name="Oakeley E.J."/>
            <person name="Faust A.-M."/>
            <person name="Dessus-Babus S."/>
            <person name="Altorfer M."/>
            <person name="Burckhardt D."/>
            <person name="Oertli M."/>
            <person name="Naumann U."/>
            <person name="Petersen F."/>
            <person name="Wong J."/>
        </authorList>
    </citation>
    <scope>NUCLEOTIDE SEQUENCE</scope>
    <source>
        <strain evidence="1">GSM-AAB239-AS_SAM_17_03QT</strain>
        <tissue evidence="1">Leaf</tissue>
    </source>
</reference>
<evidence type="ECO:0000313" key="1">
    <source>
        <dbReference type="EMBL" id="KAJ6835567.1"/>
    </source>
</evidence>
<name>A0AAX6H4S0_IRIPA</name>
<evidence type="ECO:0000313" key="2">
    <source>
        <dbReference type="Proteomes" id="UP001140949"/>
    </source>
</evidence>
<sequence length="30" mass="3347">MTPSAIQILSLSCEMETMCDTYMAVSLLTY</sequence>
<dbReference type="Proteomes" id="UP001140949">
    <property type="component" value="Unassembled WGS sequence"/>
</dbReference>
<dbReference type="EMBL" id="JANAVB010013397">
    <property type="protein sequence ID" value="KAJ6835567.1"/>
    <property type="molecule type" value="Genomic_DNA"/>
</dbReference>
<reference evidence="1" key="1">
    <citation type="journal article" date="2023" name="GigaByte">
        <title>Genome assembly of the bearded iris, Iris pallida Lam.</title>
        <authorList>
            <person name="Bruccoleri R.E."/>
            <person name="Oakeley E.J."/>
            <person name="Faust A.M.E."/>
            <person name="Altorfer M."/>
            <person name="Dessus-Babus S."/>
            <person name="Burckhardt D."/>
            <person name="Oertli M."/>
            <person name="Naumann U."/>
            <person name="Petersen F."/>
            <person name="Wong J."/>
        </authorList>
    </citation>
    <scope>NUCLEOTIDE SEQUENCE</scope>
    <source>
        <strain evidence="1">GSM-AAB239-AS_SAM_17_03QT</strain>
    </source>
</reference>
<organism evidence="1 2">
    <name type="scientific">Iris pallida</name>
    <name type="common">Sweet iris</name>
    <dbReference type="NCBI Taxonomy" id="29817"/>
    <lineage>
        <taxon>Eukaryota</taxon>
        <taxon>Viridiplantae</taxon>
        <taxon>Streptophyta</taxon>
        <taxon>Embryophyta</taxon>
        <taxon>Tracheophyta</taxon>
        <taxon>Spermatophyta</taxon>
        <taxon>Magnoliopsida</taxon>
        <taxon>Liliopsida</taxon>
        <taxon>Asparagales</taxon>
        <taxon>Iridaceae</taxon>
        <taxon>Iridoideae</taxon>
        <taxon>Irideae</taxon>
        <taxon>Iris</taxon>
    </lineage>
</organism>
<keyword evidence="2" id="KW-1185">Reference proteome</keyword>
<proteinExistence type="predicted"/>
<comment type="caution">
    <text evidence="1">The sequence shown here is derived from an EMBL/GenBank/DDBJ whole genome shotgun (WGS) entry which is preliminary data.</text>
</comment>
<dbReference type="AlphaFoldDB" id="A0AAX6H4S0"/>